<keyword evidence="3" id="KW-1185">Reference proteome</keyword>
<dbReference type="PANTHER" id="PTHR39966">
    <property type="entry name" value="BLL2471 PROTEIN-RELATED"/>
    <property type="match status" value="1"/>
</dbReference>
<accession>A0ABN9P1Z2</accession>
<feature type="domain" description="Hemerythrin-like" evidence="1">
    <location>
        <begin position="7"/>
        <end position="124"/>
    </location>
</feature>
<protein>
    <submittedName>
        <fullName evidence="2">Hemerythrin domain-containing protein</fullName>
    </submittedName>
</protein>
<dbReference type="RefSeq" id="WP_316514764.1">
    <property type="nucleotide sequence ID" value="NZ_OY726395.1"/>
</dbReference>
<dbReference type="PANTHER" id="PTHR39966:SF3">
    <property type="entry name" value="DUF438 DOMAIN-CONTAINING PROTEIN"/>
    <property type="match status" value="1"/>
</dbReference>
<proteinExistence type="predicted"/>
<dbReference type="InterPro" id="IPR012312">
    <property type="entry name" value="Hemerythrin-like"/>
</dbReference>
<evidence type="ECO:0000313" key="3">
    <source>
        <dbReference type="Proteomes" id="UP001190466"/>
    </source>
</evidence>
<dbReference type="EMBL" id="OY726395">
    <property type="protein sequence ID" value="CAJ1580340.1"/>
    <property type="molecule type" value="Genomic_DNA"/>
</dbReference>
<gene>
    <name evidence="2" type="ORF">MU0050_000994</name>
</gene>
<name>A0ABN9P1Z2_9MYCO</name>
<dbReference type="Proteomes" id="UP001190466">
    <property type="component" value="Chromosome"/>
</dbReference>
<evidence type="ECO:0000259" key="1">
    <source>
        <dbReference type="Pfam" id="PF01814"/>
    </source>
</evidence>
<dbReference type="Pfam" id="PF01814">
    <property type="entry name" value="Hemerythrin"/>
    <property type="match status" value="1"/>
</dbReference>
<reference evidence="2 3" key="1">
    <citation type="submission" date="2023-08" db="EMBL/GenBank/DDBJ databases">
        <authorList>
            <person name="Folkvardsen B D."/>
            <person name="Norman A."/>
        </authorList>
    </citation>
    <scope>NUCLEOTIDE SEQUENCE [LARGE SCALE GENOMIC DNA]</scope>
    <source>
        <strain evidence="2 3">Mu0050</strain>
    </source>
</reference>
<organism evidence="2 3">
    <name type="scientific">[Mycobacterium] wendilense</name>
    <dbReference type="NCBI Taxonomy" id="3064284"/>
    <lineage>
        <taxon>Bacteria</taxon>
        <taxon>Bacillati</taxon>
        <taxon>Actinomycetota</taxon>
        <taxon>Actinomycetes</taxon>
        <taxon>Mycobacteriales</taxon>
        <taxon>Mycobacteriaceae</taxon>
        <taxon>Mycolicibacter</taxon>
    </lineage>
</organism>
<dbReference type="Gene3D" id="1.20.120.520">
    <property type="entry name" value="nmb1532 protein domain like"/>
    <property type="match status" value="1"/>
</dbReference>
<sequence length="157" mass="17078">MSTVGGVLEREHRIIDVGITILAGADPTDVSANQRMAALDAIAMLRRHIYLEEEYLFPPLRAAGLLGPVMVMVLEHGKMWPALDELERLLGDDAFAAAAALCRNLLEQLAAHNLKEERILYPQAEEMLTPGDLDELDHLLATAEIPAGWVCGGVAVD</sequence>
<evidence type="ECO:0000313" key="2">
    <source>
        <dbReference type="EMBL" id="CAJ1580340.1"/>
    </source>
</evidence>